<dbReference type="PROSITE" id="PS50893">
    <property type="entry name" value="ABC_TRANSPORTER_2"/>
    <property type="match status" value="1"/>
</dbReference>
<keyword evidence="11 13" id="KW-1133">Transmembrane helix</keyword>
<protein>
    <submittedName>
        <fullName evidence="16">Beta-(1--&gt;2)glucan export ATP-binding/permease protein NdvA</fullName>
        <ecNumber evidence="16">3.6.3.42</ecNumber>
    </submittedName>
</protein>
<evidence type="ECO:0000256" key="9">
    <source>
        <dbReference type="ARBA" id="ARBA00022840"/>
    </source>
</evidence>
<feature type="transmembrane region" description="Helical" evidence="13">
    <location>
        <begin position="133"/>
        <end position="152"/>
    </location>
</feature>
<keyword evidence="12 13" id="KW-0472">Membrane</keyword>
<evidence type="ECO:0000256" key="1">
    <source>
        <dbReference type="ARBA" id="ARBA00004651"/>
    </source>
</evidence>
<dbReference type="GO" id="GO:0005886">
    <property type="term" value="C:plasma membrane"/>
    <property type="evidence" value="ECO:0007669"/>
    <property type="project" value="UniProtKB-SubCell"/>
</dbReference>
<keyword evidence="10" id="KW-1278">Translocase</keyword>
<keyword evidence="6" id="KW-0762">Sugar transport</keyword>
<keyword evidence="7 13" id="KW-0812">Transmembrane</keyword>
<organism evidence="16 17">
    <name type="scientific">Liberibacter crescens (strain BT-1)</name>
    <dbReference type="NCBI Taxonomy" id="1215343"/>
    <lineage>
        <taxon>Bacteria</taxon>
        <taxon>Pseudomonadati</taxon>
        <taxon>Pseudomonadota</taxon>
        <taxon>Alphaproteobacteria</taxon>
        <taxon>Hyphomicrobiales</taxon>
        <taxon>Rhizobiaceae</taxon>
        <taxon>Liberibacter</taxon>
    </lineage>
</organism>
<keyword evidence="3" id="KW-0813">Transport</keyword>
<dbReference type="GO" id="GO:0015441">
    <property type="term" value="F:ABC-type beta-glucan transporter activity"/>
    <property type="evidence" value="ECO:0007669"/>
    <property type="project" value="InterPro"/>
</dbReference>
<dbReference type="PROSITE" id="PS50929">
    <property type="entry name" value="ABC_TM1F"/>
    <property type="match status" value="1"/>
</dbReference>
<feature type="transmembrane region" description="Helical" evidence="13">
    <location>
        <begin position="21"/>
        <end position="42"/>
    </location>
</feature>
<dbReference type="Pfam" id="PF00005">
    <property type="entry name" value="ABC_tran"/>
    <property type="match status" value="1"/>
</dbReference>
<evidence type="ECO:0000313" key="16">
    <source>
        <dbReference type="EMBL" id="AGA64121.1"/>
    </source>
</evidence>
<dbReference type="InterPro" id="IPR027417">
    <property type="entry name" value="P-loop_NTPase"/>
</dbReference>
<keyword evidence="4" id="KW-1003">Cell membrane</keyword>
<dbReference type="SUPFAM" id="SSF90123">
    <property type="entry name" value="ABC transporter transmembrane region"/>
    <property type="match status" value="1"/>
</dbReference>
<dbReference type="eggNOG" id="COG1132">
    <property type="taxonomic scope" value="Bacteria"/>
</dbReference>
<evidence type="ECO:0000256" key="10">
    <source>
        <dbReference type="ARBA" id="ARBA00022967"/>
    </source>
</evidence>
<reference evidence="16 17" key="1">
    <citation type="journal article" date="2012" name="Stand. Genomic Sci.">
        <title>Complete genome sequence of Liberibacter crescens BT-1.</title>
        <authorList>
            <person name="Leonard M.T."/>
            <person name="Fagen J.R."/>
            <person name="Davis-Richardson A.G."/>
            <person name="Davis M.J."/>
            <person name="Triplett E.W."/>
        </authorList>
    </citation>
    <scope>NUCLEOTIDE SEQUENCE [LARGE SCALE GENOMIC DNA]</scope>
    <source>
        <strain evidence="16 17">BT-1</strain>
    </source>
</reference>
<name>L0EUR7_LIBCB</name>
<keyword evidence="17" id="KW-1185">Reference proteome</keyword>
<evidence type="ECO:0000256" key="13">
    <source>
        <dbReference type="SAM" id="Phobius"/>
    </source>
</evidence>
<dbReference type="Gene3D" id="3.40.50.300">
    <property type="entry name" value="P-loop containing nucleotide triphosphate hydrolases"/>
    <property type="match status" value="1"/>
</dbReference>
<feature type="domain" description="ABC transmembrane type-1" evidence="15">
    <location>
        <begin position="22"/>
        <end position="301"/>
    </location>
</feature>
<dbReference type="PROSITE" id="PS00211">
    <property type="entry name" value="ABC_TRANSPORTER_1"/>
    <property type="match status" value="1"/>
</dbReference>
<dbReference type="PANTHER" id="PTHR43394">
    <property type="entry name" value="ATP-DEPENDENT PERMEASE MDL1, MITOCHONDRIAL"/>
    <property type="match status" value="1"/>
</dbReference>
<dbReference type="STRING" id="1215343.B488_01280"/>
<dbReference type="GO" id="GO:0015421">
    <property type="term" value="F:ABC-type oligopeptide transporter activity"/>
    <property type="evidence" value="ECO:0007669"/>
    <property type="project" value="TreeGrafter"/>
</dbReference>
<dbReference type="NCBIfam" id="NF010178">
    <property type="entry name" value="PRK13657.1"/>
    <property type="match status" value="1"/>
</dbReference>
<dbReference type="AlphaFoldDB" id="L0EUR7"/>
<dbReference type="EMBL" id="CP003789">
    <property type="protein sequence ID" value="AGA64121.1"/>
    <property type="molecule type" value="Genomic_DNA"/>
</dbReference>
<dbReference type="CDD" id="cd03254">
    <property type="entry name" value="ABCC_Glucan_exporter_like"/>
    <property type="match status" value="1"/>
</dbReference>
<evidence type="ECO:0000256" key="11">
    <source>
        <dbReference type="ARBA" id="ARBA00022989"/>
    </source>
</evidence>
<keyword evidence="8" id="KW-0547">Nucleotide-binding</keyword>
<evidence type="ECO:0000256" key="12">
    <source>
        <dbReference type="ARBA" id="ARBA00023136"/>
    </source>
</evidence>
<evidence type="ECO:0000256" key="8">
    <source>
        <dbReference type="ARBA" id="ARBA00022741"/>
    </source>
</evidence>
<evidence type="ECO:0000256" key="3">
    <source>
        <dbReference type="ARBA" id="ARBA00022448"/>
    </source>
</evidence>
<dbReference type="Proteomes" id="UP000010799">
    <property type="component" value="Chromosome"/>
</dbReference>
<dbReference type="KEGG" id="lcc:B488_01280"/>
<dbReference type="RefSeq" id="WP_015272548.1">
    <property type="nucleotide sequence ID" value="NC_019907.1"/>
</dbReference>
<dbReference type="InterPro" id="IPR003439">
    <property type="entry name" value="ABC_transporter-like_ATP-bd"/>
</dbReference>
<dbReference type="FunFam" id="3.40.50.300:FF:000221">
    <property type="entry name" value="Multidrug ABC transporter ATP-binding protein"/>
    <property type="match status" value="1"/>
</dbReference>
<comment type="subcellular location">
    <subcellularLocation>
        <location evidence="1">Cell membrane</location>
        <topology evidence="1">Multi-pass membrane protein</topology>
    </subcellularLocation>
</comment>
<proteinExistence type="inferred from homology"/>
<dbReference type="CDD" id="cd18562">
    <property type="entry name" value="ABC_6TM_NdvA_beta-glucan_exporter_like"/>
    <property type="match status" value="1"/>
</dbReference>
<dbReference type="InterPro" id="IPR039421">
    <property type="entry name" value="Type_1_exporter"/>
</dbReference>
<evidence type="ECO:0000256" key="2">
    <source>
        <dbReference type="ARBA" id="ARBA00005417"/>
    </source>
</evidence>
<feature type="transmembrane region" description="Helical" evidence="13">
    <location>
        <begin position="244"/>
        <end position="264"/>
    </location>
</feature>
<dbReference type="InterPro" id="IPR036640">
    <property type="entry name" value="ABC1_TM_sf"/>
</dbReference>
<dbReference type="SMART" id="SM00382">
    <property type="entry name" value="AAA"/>
    <property type="match status" value="1"/>
</dbReference>
<evidence type="ECO:0000259" key="14">
    <source>
        <dbReference type="PROSITE" id="PS50893"/>
    </source>
</evidence>
<evidence type="ECO:0000256" key="5">
    <source>
        <dbReference type="ARBA" id="ARBA00022519"/>
    </source>
</evidence>
<feature type="transmembrane region" description="Helical" evidence="13">
    <location>
        <begin position="158"/>
        <end position="177"/>
    </location>
</feature>
<dbReference type="PATRIC" id="fig|1215343.11.peg.135"/>
<evidence type="ECO:0000256" key="6">
    <source>
        <dbReference type="ARBA" id="ARBA00022597"/>
    </source>
</evidence>
<gene>
    <name evidence="16" type="ordered locus">B488_01280</name>
</gene>
<dbReference type="PANTHER" id="PTHR43394:SF1">
    <property type="entry name" value="ATP-BINDING CASSETTE SUB-FAMILY B MEMBER 10, MITOCHONDRIAL"/>
    <property type="match status" value="1"/>
</dbReference>
<dbReference type="SUPFAM" id="SSF52540">
    <property type="entry name" value="P-loop containing nucleoside triphosphate hydrolases"/>
    <property type="match status" value="1"/>
</dbReference>
<dbReference type="InterPro" id="IPR011527">
    <property type="entry name" value="ABC1_TM_dom"/>
</dbReference>
<dbReference type="InterPro" id="IPR017871">
    <property type="entry name" value="ABC_transporter-like_CS"/>
</dbReference>
<dbReference type="EC" id="3.6.3.42" evidence="16"/>
<keyword evidence="16" id="KW-0378">Hydrolase</keyword>
<keyword evidence="9 16" id="KW-0067">ATP-binding</keyword>
<dbReference type="InterPro" id="IPR003593">
    <property type="entry name" value="AAA+_ATPase"/>
</dbReference>
<evidence type="ECO:0000313" key="17">
    <source>
        <dbReference type="Proteomes" id="UP000010799"/>
    </source>
</evidence>
<feature type="transmembrane region" description="Helical" evidence="13">
    <location>
        <begin position="54"/>
        <end position="76"/>
    </location>
</feature>
<dbReference type="GO" id="GO:0016887">
    <property type="term" value="F:ATP hydrolysis activity"/>
    <property type="evidence" value="ECO:0007669"/>
    <property type="project" value="InterPro"/>
</dbReference>
<feature type="domain" description="ABC transporter" evidence="14">
    <location>
        <begin position="345"/>
        <end position="579"/>
    </location>
</feature>
<evidence type="ECO:0000256" key="4">
    <source>
        <dbReference type="ARBA" id="ARBA00022475"/>
    </source>
</evidence>
<dbReference type="HOGENOM" id="CLU_000604_84_8_5"/>
<dbReference type="GO" id="GO:0005524">
    <property type="term" value="F:ATP binding"/>
    <property type="evidence" value="ECO:0007669"/>
    <property type="project" value="UniProtKB-KW"/>
</dbReference>
<dbReference type="Pfam" id="PF00664">
    <property type="entry name" value="ABC_membrane"/>
    <property type="match status" value="1"/>
</dbReference>
<evidence type="ECO:0000259" key="15">
    <source>
        <dbReference type="PROSITE" id="PS50929"/>
    </source>
</evidence>
<dbReference type="Gene3D" id="1.20.1560.10">
    <property type="entry name" value="ABC transporter type 1, transmembrane domain"/>
    <property type="match status" value="1"/>
</dbReference>
<keyword evidence="5" id="KW-0997">Cell inner membrane</keyword>
<dbReference type="InterPro" id="IPR005896">
    <property type="entry name" value="NdvA"/>
</dbReference>
<comment type="similarity">
    <text evidence="2">Belongs to the ABC transporter superfamily.</text>
</comment>
<evidence type="ECO:0000256" key="7">
    <source>
        <dbReference type="ARBA" id="ARBA00022692"/>
    </source>
</evidence>
<dbReference type="NCBIfam" id="TIGR01192">
    <property type="entry name" value="chvA"/>
    <property type="match status" value="1"/>
</dbReference>
<accession>L0EUR7</accession>
<sequence length="601" mass="67089">MSLFKVYICALTYLSQLRLRVFLIVLCNVILAVVSVAEPILFGSVIDNLSSKNFISHSLLMWMMFMIFNALAFVLVSREADRIAHSRRSVLLTESFARIISRPLSWHYSKSTFNLSHTLLRASETLFTLWLEFMRNHLATAIAIILLIPVAFSMDFRLATVLMVLGLIYWLIGKVVINRTRKGQDSVESHYRETFSHISDSIRNVSVLHSYDRIDAEVKAVKSYCEKLLFAQLPVLDWWALANALNRMASTISMVVVIIVGSFLVKRGEMQIGEVIAFIGFANLLISRLDQVRQFSVQIFEAHSRLIDFFELEGNINVNSNKINAPKTCGDLFGNIELGKVRGLVEFRDVSFNFQNAVHGVKKVSFVAKAGQTIAIVGPTGAGKTTLMNLLQRVYDPNEGQILIDGIDITRVTHRSLRRNIATVFQESGLLDRSISENISLGREEAKQADIVNAASVAVAHDFIKNCSDGYDTRVGEKGNYLSGGERQRIAIARAVLKDAPILILDEATSALDVETENRVKNAIDVLRNNRTTFIIAHRLSTVREADLVMVVDKGQIVEMGSFEDLSHSNGRFAALLRSGGIMSDINVRKANFTIIDNEAA</sequence>